<name>A0ACB8EH36_9SAUR</name>
<protein>
    <submittedName>
        <fullName evidence="1">Uncharacterized protein</fullName>
    </submittedName>
</protein>
<dbReference type="Proteomes" id="UP000827872">
    <property type="component" value="Linkage Group LG03"/>
</dbReference>
<accession>A0ACB8EH36</accession>
<evidence type="ECO:0000313" key="1">
    <source>
        <dbReference type="EMBL" id="KAH7991864.1"/>
    </source>
</evidence>
<keyword evidence="2" id="KW-1185">Reference proteome</keyword>
<dbReference type="EMBL" id="CM037616">
    <property type="protein sequence ID" value="KAH7991864.1"/>
    <property type="molecule type" value="Genomic_DNA"/>
</dbReference>
<proteinExistence type="predicted"/>
<reference evidence="1" key="1">
    <citation type="submission" date="2021-08" db="EMBL/GenBank/DDBJ databases">
        <title>The first chromosome-level gecko genome reveals the dynamic sex chromosomes of Neotropical dwarf geckos (Sphaerodactylidae: Sphaerodactylus).</title>
        <authorList>
            <person name="Pinto B.J."/>
            <person name="Keating S.E."/>
            <person name="Gamble T."/>
        </authorList>
    </citation>
    <scope>NUCLEOTIDE SEQUENCE</scope>
    <source>
        <strain evidence="1">TG3544</strain>
    </source>
</reference>
<organism evidence="1 2">
    <name type="scientific">Sphaerodactylus townsendi</name>
    <dbReference type="NCBI Taxonomy" id="933632"/>
    <lineage>
        <taxon>Eukaryota</taxon>
        <taxon>Metazoa</taxon>
        <taxon>Chordata</taxon>
        <taxon>Craniata</taxon>
        <taxon>Vertebrata</taxon>
        <taxon>Euteleostomi</taxon>
        <taxon>Lepidosauria</taxon>
        <taxon>Squamata</taxon>
        <taxon>Bifurcata</taxon>
        <taxon>Gekkota</taxon>
        <taxon>Sphaerodactylidae</taxon>
        <taxon>Sphaerodactylus</taxon>
    </lineage>
</organism>
<comment type="caution">
    <text evidence="1">The sequence shown here is derived from an EMBL/GenBank/DDBJ whole genome shotgun (WGS) entry which is preliminary data.</text>
</comment>
<gene>
    <name evidence="1" type="ORF">K3G42_015103</name>
</gene>
<sequence length="265" mass="29380">MWFTVKSSYGIPKFPKEKISPKELEYGDSVVLHCNPPKGIPPLHIYWMNIDLQHIPQDERVSMSLQGDLYFANVDENDSRSDYCCFAAFPRLRTIAQKMPMTLTVTRSKHGNDSSSSSATAANLIKERKPKLLIPPESSGHSSDVTVIKGNDLFLECIAEGLPTPHLTWNRVDRGVIDNYGKILMVEKVTPADGGRYTCTAKNDMGETKHYFNVHVEGCLRDANRVGTQMEQIQWRPVGSPALQTPGGSQTNPITVACPGPSYTA</sequence>
<evidence type="ECO:0000313" key="2">
    <source>
        <dbReference type="Proteomes" id="UP000827872"/>
    </source>
</evidence>